<dbReference type="Pfam" id="PF06580">
    <property type="entry name" value="His_kinase"/>
    <property type="match status" value="1"/>
</dbReference>
<keyword evidence="4" id="KW-1185">Reference proteome</keyword>
<organism evidence="3 4">
    <name type="scientific">Parapedobacter defluvii</name>
    <dbReference type="NCBI Taxonomy" id="2045106"/>
    <lineage>
        <taxon>Bacteria</taxon>
        <taxon>Pseudomonadati</taxon>
        <taxon>Bacteroidota</taxon>
        <taxon>Sphingobacteriia</taxon>
        <taxon>Sphingobacteriales</taxon>
        <taxon>Sphingobacteriaceae</taxon>
        <taxon>Parapedobacter</taxon>
    </lineage>
</organism>
<keyword evidence="1" id="KW-1133">Transmembrane helix</keyword>
<feature type="domain" description="Signal transduction histidine kinase internal region" evidence="2">
    <location>
        <begin position="174"/>
        <end position="251"/>
    </location>
</feature>
<evidence type="ECO:0000313" key="4">
    <source>
        <dbReference type="Proteomes" id="UP000597338"/>
    </source>
</evidence>
<dbReference type="PANTHER" id="PTHR34220">
    <property type="entry name" value="SENSOR HISTIDINE KINASE YPDA"/>
    <property type="match status" value="1"/>
</dbReference>
<dbReference type="RefSeq" id="WP_188752572.1">
    <property type="nucleotide sequence ID" value="NZ_BMIK01000013.1"/>
</dbReference>
<evidence type="ECO:0000259" key="2">
    <source>
        <dbReference type="Pfam" id="PF06580"/>
    </source>
</evidence>
<name>A0ABQ1MCE7_9SPHI</name>
<keyword evidence="1" id="KW-0812">Transmembrane</keyword>
<reference evidence="4" key="1">
    <citation type="journal article" date="2019" name="Int. J. Syst. Evol. Microbiol.">
        <title>The Global Catalogue of Microorganisms (GCM) 10K type strain sequencing project: providing services to taxonomists for standard genome sequencing and annotation.</title>
        <authorList>
            <consortium name="The Broad Institute Genomics Platform"/>
            <consortium name="The Broad Institute Genome Sequencing Center for Infectious Disease"/>
            <person name="Wu L."/>
            <person name="Ma J."/>
        </authorList>
    </citation>
    <scope>NUCLEOTIDE SEQUENCE [LARGE SCALE GENOMIC DNA]</scope>
    <source>
        <strain evidence="4">CGMCC 1.15342</strain>
    </source>
</reference>
<protein>
    <recommendedName>
        <fullName evidence="2">Signal transduction histidine kinase internal region domain-containing protein</fullName>
    </recommendedName>
</protein>
<keyword evidence="1" id="KW-0472">Membrane</keyword>
<evidence type="ECO:0000313" key="3">
    <source>
        <dbReference type="EMBL" id="GGC38418.1"/>
    </source>
</evidence>
<comment type="caution">
    <text evidence="3">The sequence shown here is derived from an EMBL/GenBank/DDBJ whole genome shotgun (WGS) entry which is preliminary data.</text>
</comment>
<dbReference type="Proteomes" id="UP000597338">
    <property type="component" value="Unassembled WGS sequence"/>
</dbReference>
<proteinExistence type="predicted"/>
<dbReference type="PANTHER" id="PTHR34220:SF7">
    <property type="entry name" value="SENSOR HISTIDINE KINASE YPDA"/>
    <property type="match status" value="1"/>
</dbReference>
<accession>A0ABQ1MCE7</accession>
<evidence type="ECO:0000256" key="1">
    <source>
        <dbReference type="SAM" id="Phobius"/>
    </source>
</evidence>
<feature type="transmembrane region" description="Helical" evidence="1">
    <location>
        <begin position="46"/>
        <end position="67"/>
    </location>
</feature>
<feature type="transmembrane region" description="Helical" evidence="1">
    <location>
        <begin position="16"/>
        <end position="34"/>
    </location>
</feature>
<feature type="transmembrane region" description="Helical" evidence="1">
    <location>
        <begin position="76"/>
        <end position="96"/>
    </location>
</feature>
<dbReference type="InterPro" id="IPR010559">
    <property type="entry name" value="Sig_transdc_His_kin_internal"/>
</dbReference>
<sequence length="365" mass="43446">MKKLTFNWFKWYDRKVRIICHIVFWFFFSLFYYLNYNRLAGPDTWLFTVKDWVIVFPLFYFTVPFLVNKGILGGKYYIIPIWTVFAYAWWATVNYFTCKLSLQLYPNPDERWRYYLEFVTENGIAGMFRLPNLDVFVFDFIFMVYLPIGPKLMKSLMESGYKNALLENANLSLEVKFLKSQITPHFLFNTLNNIYIMAKRFDQETPEMILKLSGLMRYILYESDSNRIALSRETAFLSDYVQLNRLKYGDAIKIDYDVENVDKPYKIAPLILVPFVENAFKHGPEVHPDNNWIQIKAWMENNVFHMEILNAAIIPEPDENGGRIFGGVGLENATKRLKYYYPEKHEITTWRENGSYHVKLKIDLK</sequence>
<gene>
    <name evidence="3" type="ORF">GCM10011386_33120</name>
</gene>
<dbReference type="EMBL" id="BMIK01000013">
    <property type="protein sequence ID" value="GGC38418.1"/>
    <property type="molecule type" value="Genomic_DNA"/>
</dbReference>
<dbReference type="InterPro" id="IPR050640">
    <property type="entry name" value="Bact_2-comp_sensor_kinase"/>
</dbReference>